<reference evidence="8" key="1">
    <citation type="journal article" date="2019" name="Mol. Phylogenet. Evol.">
        <title>Morphological evolution and classification of the red algal order Ceramiales inferred using plastid phylogenomics.</title>
        <authorList>
            <person name="Diaz-Tapia P."/>
            <person name="Pasella M.M."/>
            <person name="Verbruggen H."/>
            <person name="Maggs C.A."/>
        </authorList>
    </citation>
    <scope>NUCLEOTIDE SEQUENCE</scope>
</reference>
<keyword evidence="1 6" id="KW-0436">Ligase</keyword>
<dbReference type="InterPro" id="IPR012094">
    <property type="entry name" value="tRNA_Ile_lys_synt"/>
</dbReference>
<comment type="catalytic activity">
    <reaction evidence="5 6">
        <text>cytidine(34) in tRNA(Ile2) + L-lysine + ATP = lysidine(34) in tRNA(Ile2) + AMP + diphosphate + H(+)</text>
        <dbReference type="Rhea" id="RHEA:43744"/>
        <dbReference type="Rhea" id="RHEA-COMP:10625"/>
        <dbReference type="Rhea" id="RHEA-COMP:10670"/>
        <dbReference type="ChEBI" id="CHEBI:15378"/>
        <dbReference type="ChEBI" id="CHEBI:30616"/>
        <dbReference type="ChEBI" id="CHEBI:32551"/>
        <dbReference type="ChEBI" id="CHEBI:33019"/>
        <dbReference type="ChEBI" id="CHEBI:82748"/>
        <dbReference type="ChEBI" id="CHEBI:83665"/>
        <dbReference type="ChEBI" id="CHEBI:456215"/>
        <dbReference type="EC" id="6.3.4.19"/>
    </reaction>
</comment>
<dbReference type="HAMAP" id="MF_01161">
    <property type="entry name" value="tRNA_Ile_lys_synt"/>
    <property type="match status" value="1"/>
</dbReference>
<comment type="function">
    <text evidence="6">Ligates lysine onto the cytidine present at position 34 of the AUA codon-specific tRNA(Ile) that contains the anticodon CAU, in an ATP-dependent manner. Cytidine is converted to lysidine, thus changing the amino acid specificity of the tRNA from methionine to isoleucine.</text>
</comment>
<evidence type="ECO:0000256" key="2">
    <source>
        <dbReference type="ARBA" id="ARBA00022694"/>
    </source>
</evidence>
<dbReference type="GO" id="GO:0006400">
    <property type="term" value="P:tRNA modification"/>
    <property type="evidence" value="ECO:0007669"/>
    <property type="project" value="UniProtKB-UniRule"/>
</dbReference>
<dbReference type="PANTHER" id="PTHR43033">
    <property type="entry name" value="TRNA(ILE)-LYSIDINE SYNTHASE-RELATED"/>
    <property type="match status" value="1"/>
</dbReference>
<accession>A0A4D6WWB4</accession>
<dbReference type="EC" id="6.3.4.19" evidence="6"/>
<organism evidence="8">
    <name type="scientific">Gayliella sp</name>
    <dbReference type="NCBI Taxonomy" id="2575623"/>
    <lineage>
        <taxon>Eukaryota</taxon>
        <taxon>Rhodophyta</taxon>
        <taxon>Florideophyceae</taxon>
        <taxon>Rhodymeniophycidae</taxon>
        <taxon>Ceramiales</taxon>
        <taxon>Ceramiaceae</taxon>
        <taxon>Gayliella</taxon>
    </lineage>
</organism>
<evidence type="ECO:0000256" key="5">
    <source>
        <dbReference type="ARBA" id="ARBA00048539"/>
    </source>
</evidence>
<dbReference type="InterPro" id="IPR012795">
    <property type="entry name" value="tRNA_Ile_lys_synt_N"/>
</dbReference>
<dbReference type="Pfam" id="PF01171">
    <property type="entry name" value="ATP_bind_3"/>
    <property type="match status" value="1"/>
</dbReference>
<evidence type="ECO:0000259" key="7">
    <source>
        <dbReference type="Pfam" id="PF01171"/>
    </source>
</evidence>
<keyword evidence="2 6" id="KW-0819">tRNA processing</keyword>
<dbReference type="EMBL" id="MK814659">
    <property type="protein sequence ID" value="QCI06690.1"/>
    <property type="molecule type" value="Genomic_DNA"/>
</dbReference>
<dbReference type="GO" id="GO:0005524">
    <property type="term" value="F:ATP binding"/>
    <property type="evidence" value="ECO:0007669"/>
    <property type="project" value="UniProtKB-KW"/>
</dbReference>
<gene>
    <name evidence="6 8" type="primary">tilS</name>
</gene>
<protein>
    <recommendedName>
        <fullName evidence="6">tRNA(Ile)-lysidine synthase</fullName>
        <ecNumber evidence="6">6.3.4.19</ecNumber>
    </recommendedName>
    <alternativeName>
        <fullName evidence="6">tRNA(Ile)-2-lysyl-cytidine synthase</fullName>
    </alternativeName>
    <alternativeName>
        <fullName evidence="6">tRNA(Ile)-lysidine synthetase</fullName>
    </alternativeName>
</protein>
<name>A0A4D6WWB4_9FLOR</name>
<dbReference type="Gene3D" id="1.20.59.20">
    <property type="match status" value="1"/>
</dbReference>
<dbReference type="SUPFAM" id="SSF82829">
    <property type="entry name" value="MesJ substrate recognition domain-like"/>
    <property type="match status" value="1"/>
</dbReference>
<comment type="similarity">
    <text evidence="6">Belongs to the tRNA(Ile)-lysidine synthase family.</text>
</comment>
<evidence type="ECO:0000256" key="3">
    <source>
        <dbReference type="ARBA" id="ARBA00022741"/>
    </source>
</evidence>
<dbReference type="InterPro" id="IPR011063">
    <property type="entry name" value="TilS/TtcA_N"/>
</dbReference>
<proteinExistence type="inferred from homology"/>
<dbReference type="GO" id="GO:0032267">
    <property type="term" value="F:tRNA(Ile)-lysidine synthase activity"/>
    <property type="evidence" value="ECO:0007669"/>
    <property type="project" value="UniProtKB-EC"/>
</dbReference>
<dbReference type="PANTHER" id="PTHR43033:SF1">
    <property type="entry name" value="TRNA(ILE)-LYSIDINE SYNTHASE-RELATED"/>
    <property type="match status" value="1"/>
</dbReference>
<dbReference type="AlphaFoldDB" id="A0A4D6WWB4"/>
<keyword evidence="3" id="KW-0547">Nucleotide-binding</keyword>
<keyword evidence="4" id="KW-0067">ATP-binding</keyword>
<keyword evidence="8" id="KW-0934">Plastid</keyword>
<evidence type="ECO:0000256" key="4">
    <source>
        <dbReference type="ARBA" id="ARBA00022840"/>
    </source>
</evidence>
<evidence type="ECO:0000256" key="1">
    <source>
        <dbReference type="ARBA" id="ARBA00022598"/>
    </source>
</evidence>
<geneLocation type="plastid" evidence="8"/>
<comment type="caution">
    <text evidence="6">Lacks conserved residue(s) required for the propagation of feature annotation.</text>
</comment>
<dbReference type="Gene3D" id="3.40.50.620">
    <property type="entry name" value="HUPs"/>
    <property type="match status" value="1"/>
</dbReference>
<evidence type="ECO:0000256" key="6">
    <source>
        <dbReference type="HAMAP-Rule" id="MF_01161"/>
    </source>
</evidence>
<dbReference type="InterPro" id="IPR014729">
    <property type="entry name" value="Rossmann-like_a/b/a_fold"/>
</dbReference>
<feature type="domain" description="tRNA(Ile)-lysidine/2-thiocytidine synthase N-terminal" evidence="7">
    <location>
        <begin position="28"/>
        <end position="206"/>
    </location>
</feature>
<reference evidence="8" key="2">
    <citation type="submission" date="2019-04" db="EMBL/GenBank/DDBJ databases">
        <authorList>
            <person name="Pasella M."/>
        </authorList>
    </citation>
    <scope>NUCLEOTIDE SEQUENCE</scope>
</reference>
<dbReference type="SUPFAM" id="SSF52402">
    <property type="entry name" value="Adenine nucleotide alpha hydrolases-like"/>
    <property type="match status" value="1"/>
</dbReference>
<dbReference type="NCBIfam" id="TIGR02432">
    <property type="entry name" value="lysidine_TilS_N"/>
    <property type="match status" value="1"/>
</dbReference>
<dbReference type="CDD" id="cd01992">
    <property type="entry name" value="TilS_N"/>
    <property type="match status" value="1"/>
</dbReference>
<evidence type="ECO:0000313" key="8">
    <source>
        <dbReference type="EMBL" id="QCI06690.1"/>
    </source>
</evidence>
<sequence length="327" mass="39700">MITYIHQYLIKQLQLFKKTNTNLRIHSILVSISSGQDSICLIRIIEEIKQILNYELKIQYIYIDHQWKDNSQKQVEHIINYLNCYKNHLYIYQIKTICNNETDARNQRYNIILNHAVQKKHNIIITGHNLTDKIETFIQNLLKGTTIDGATNLITCKYTSNDLILWRPLLNISRTEINWFCRNFQLPIWSDQTNYQYKISRNRIRYELIPYLNNYFSINIEKRINSFLKISNTDNDYIKQTTLKLYLYAHHQNLIAINYQVVQIQHFAIKQRMIQLFCYHHFNQILNKNLLYKILHVLSLHYKKNITRIFIWDEKRICITNKWIYIH</sequence>